<dbReference type="GO" id="GO:1990573">
    <property type="term" value="P:potassium ion import across plasma membrane"/>
    <property type="evidence" value="ECO:0007669"/>
    <property type="project" value="TreeGrafter"/>
</dbReference>
<dbReference type="GO" id="GO:0055075">
    <property type="term" value="P:potassium ion homeostasis"/>
    <property type="evidence" value="ECO:0007669"/>
    <property type="project" value="TreeGrafter"/>
</dbReference>
<dbReference type="Pfam" id="PF00324">
    <property type="entry name" value="AA_permease"/>
    <property type="match status" value="2"/>
</dbReference>
<dbReference type="AlphaFoldDB" id="A0A7R9BH81"/>
<feature type="transmembrane region" description="Helical" evidence="6">
    <location>
        <begin position="185"/>
        <end position="207"/>
    </location>
</feature>
<feature type="domain" description="SLC12A transporter C-terminal" evidence="8">
    <location>
        <begin position="633"/>
        <end position="1041"/>
    </location>
</feature>
<feature type="transmembrane region" description="Helical" evidence="6">
    <location>
        <begin position="542"/>
        <end position="561"/>
    </location>
</feature>
<feature type="domain" description="Amino acid permease/ SLC12A" evidence="7">
    <location>
        <begin position="303"/>
        <end position="624"/>
    </location>
</feature>
<dbReference type="InterPro" id="IPR018491">
    <property type="entry name" value="SLC12_C"/>
</dbReference>
<reference evidence="9" key="1">
    <citation type="submission" date="2020-11" db="EMBL/GenBank/DDBJ databases">
        <authorList>
            <person name="Tran Van P."/>
        </authorList>
    </citation>
    <scope>NUCLEOTIDE SEQUENCE</scope>
</reference>
<feature type="region of interest" description="Disordered" evidence="5">
    <location>
        <begin position="788"/>
        <end position="832"/>
    </location>
</feature>
<evidence type="ECO:0000256" key="4">
    <source>
        <dbReference type="ARBA" id="ARBA00023136"/>
    </source>
</evidence>
<feature type="compositionally biased region" description="Polar residues" evidence="5">
    <location>
        <begin position="33"/>
        <end position="44"/>
    </location>
</feature>
<comment type="subcellular location">
    <subcellularLocation>
        <location evidence="1">Membrane</location>
        <topology evidence="1">Multi-pass membrane protein</topology>
    </subcellularLocation>
</comment>
<organism evidence="9">
    <name type="scientific">Notodromas monacha</name>
    <dbReference type="NCBI Taxonomy" id="399045"/>
    <lineage>
        <taxon>Eukaryota</taxon>
        <taxon>Metazoa</taxon>
        <taxon>Ecdysozoa</taxon>
        <taxon>Arthropoda</taxon>
        <taxon>Crustacea</taxon>
        <taxon>Oligostraca</taxon>
        <taxon>Ostracoda</taxon>
        <taxon>Podocopa</taxon>
        <taxon>Podocopida</taxon>
        <taxon>Cypridocopina</taxon>
        <taxon>Cypridoidea</taxon>
        <taxon>Cyprididae</taxon>
        <taxon>Notodromas</taxon>
    </lineage>
</organism>
<dbReference type="Pfam" id="PF03522">
    <property type="entry name" value="SLC12"/>
    <property type="match status" value="1"/>
</dbReference>
<keyword evidence="2 6" id="KW-0812">Transmembrane</keyword>
<accession>A0A7R9BH81</accession>
<feature type="compositionally biased region" description="Basic and acidic residues" evidence="5">
    <location>
        <begin position="105"/>
        <end position="119"/>
    </location>
</feature>
<dbReference type="PANTHER" id="PTHR11827">
    <property type="entry name" value="SOLUTE CARRIER FAMILY 12, CATION COTRANSPORTERS"/>
    <property type="match status" value="1"/>
</dbReference>
<dbReference type="GO" id="GO:0006884">
    <property type="term" value="P:cell volume homeostasis"/>
    <property type="evidence" value="ECO:0007669"/>
    <property type="project" value="TreeGrafter"/>
</dbReference>
<evidence type="ECO:0000256" key="5">
    <source>
        <dbReference type="SAM" id="MobiDB-lite"/>
    </source>
</evidence>
<proteinExistence type="predicted"/>
<keyword evidence="4 6" id="KW-0472">Membrane</keyword>
<feature type="domain" description="Amino acid permease/ SLC12A" evidence="7">
    <location>
        <begin position="159"/>
        <end position="261"/>
    </location>
</feature>
<sequence length="1041" mass="114857">MSDKPAAEGAKKNEGDWVEMDGGDGGKRFQVNRVDSTAGGSAQADSREENTDLLTTHYNAQNQTYTYDTRYLRSLRHVTMEAFPKENHYRDLMSIARGGGSFRPTLDDLHGSTVREKPKSGVQPEDEDPSAKKGKVIKFGWLEGVFVSIMSRVSNYGDMRCLLNIWGVMLFLRLTWVVGQAGIGLGTAVILLCNLITFITAISMSAVSTNGQIKAGGIYYMISRSLGPEFGGAIGLMFTLSNSISCSMYIIGFCLSLQDLLKNEFNTRIIDDGPSDIRVVGVANTGCHSWNSTCWDGLGDEADVWNSNTAPDFVPSEGEQQDFFSVFAVFFPAVTGIVAGANLSGDLKDPGSAIPLGTLLAIGVTCVSYVGYGLMVGGSCMRRATGDVCDLYSGTDYACEGNATKPTLSIADYVNSNAFKCNATGDDACKFGLQFDNQAMAAMSAWEPLIYGGCFAATLSSAIASLVGAPRVFMALAKDRLYPGIHFFSVGYGANNDPVRAELNAVGTLTSNFFLAAYALINFSVFHASITKSPGWRPSFKFYNAWVALFGTVLCVATMFLINWTTALITFGITITLYLYVSYRKPEANWGSSNQAQTYNAALKAVHELDQLQEHVKNYRPQLLVLSGLPSTRPPLIDFANMITKHMSLMVVGQVIKGPVKQSVKNHYMRKAQAWFTRHKIRGFFNVIDEEDFEKGANALIQLAGIGRLKPNMLLLGFKADWRVAPKDELVYYVNTIHAAFDSYLAVGILRLKDGLDYSNMVENDEEESGQQKDEKALVYNLSADQLSQAGADDSPPASPKQSRSNNGVVELEKGKKSKKKRRSSVSELFRGPGGAELPENILHNLTRFRQKQPKGFIDVWWLYDDGGLTILIPYILNNRSQWRDCKLRIFSLASSKGELEQEQRSMAALLTKFRIDYSDVIVISDVQKKAQDSTKDYFNSLIQPFRETETTDNSASNPALVVSEAEMLSMRDKNNRHMRLRELLQHHSSAASLVVMTLPMPKKNTVSAPLYMAWLEMLTKDMPPFLILRGNQTSVLTFYS</sequence>
<gene>
    <name evidence="9" type="ORF">NMOB1V02_LOCUS2421</name>
</gene>
<protein>
    <submittedName>
        <fullName evidence="9">Uncharacterized protein</fullName>
    </submittedName>
</protein>
<dbReference type="EMBL" id="OA882309">
    <property type="protein sequence ID" value="CAD7274593.1"/>
    <property type="molecule type" value="Genomic_DNA"/>
</dbReference>
<name>A0A7R9BH81_9CRUS</name>
<evidence type="ECO:0000313" key="10">
    <source>
        <dbReference type="Proteomes" id="UP000678499"/>
    </source>
</evidence>
<evidence type="ECO:0000256" key="6">
    <source>
        <dbReference type="SAM" id="Phobius"/>
    </source>
</evidence>
<feature type="transmembrane region" description="Helical" evidence="6">
    <location>
        <begin position="353"/>
        <end position="374"/>
    </location>
</feature>
<dbReference type="PANTHER" id="PTHR11827:SF103">
    <property type="entry name" value="SODIUM CHLORIDE COTRANSPORTER 69, ISOFORM E"/>
    <property type="match status" value="1"/>
</dbReference>
<evidence type="ECO:0000256" key="1">
    <source>
        <dbReference type="ARBA" id="ARBA00004141"/>
    </source>
</evidence>
<feature type="region of interest" description="Disordered" evidence="5">
    <location>
        <begin position="1"/>
        <end position="49"/>
    </location>
</feature>
<evidence type="ECO:0000259" key="8">
    <source>
        <dbReference type="Pfam" id="PF03522"/>
    </source>
</evidence>
<feature type="transmembrane region" description="Helical" evidence="6">
    <location>
        <begin position="323"/>
        <end position="341"/>
    </location>
</feature>
<evidence type="ECO:0000256" key="3">
    <source>
        <dbReference type="ARBA" id="ARBA00022989"/>
    </source>
</evidence>
<evidence type="ECO:0000313" key="9">
    <source>
        <dbReference type="EMBL" id="CAD7274593.1"/>
    </source>
</evidence>
<evidence type="ECO:0000259" key="7">
    <source>
        <dbReference type="Pfam" id="PF00324"/>
    </source>
</evidence>
<dbReference type="Gene3D" id="1.20.1740.10">
    <property type="entry name" value="Amino acid/polyamine transporter I"/>
    <property type="match status" value="1"/>
</dbReference>
<feature type="transmembrane region" description="Helical" evidence="6">
    <location>
        <begin position="567"/>
        <end position="583"/>
    </location>
</feature>
<dbReference type="InterPro" id="IPR004841">
    <property type="entry name" value="AA-permease/SLC12A_dom"/>
</dbReference>
<dbReference type="GO" id="GO:0055078">
    <property type="term" value="P:sodium ion homeostasis"/>
    <property type="evidence" value="ECO:0007669"/>
    <property type="project" value="TreeGrafter"/>
</dbReference>
<feature type="compositionally biased region" description="Basic and acidic residues" evidence="5">
    <location>
        <begin position="1"/>
        <end position="15"/>
    </location>
</feature>
<feature type="transmembrane region" description="Helical" evidence="6">
    <location>
        <begin position="513"/>
        <end position="530"/>
    </location>
</feature>
<dbReference type="GO" id="GO:0008511">
    <property type="term" value="F:sodium:potassium:chloride symporter activity"/>
    <property type="evidence" value="ECO:0007669"/>
    <property type="project" value="TreeGrafter"/>
</dbReference>
<dbReference type="InterPro" id="IPR004842">
    <property type="entry name" value="SLC12A_fam"/>
</dbReference>
<dbReference type="GO" id="GO:0055064">
    <property type="term" value="P:chloride ion homeostasis"/>
    <property type="evidence" value="ECO:0007669"/>
    <property type="project" value="TreeGrafter"/>
</dbReference>
<dbReference type="EMBL" id="CAJPEX010000272">
    <property type="protein sequence ID" value="CAG0914745.1"/>
    <property type="molecule type" value="Genomic_DNA"/>
</dbReference>
<evidence type="ECO:0000256" key="2">
    <source>
        <dbReference type="ARBA" id="ARBA00022692"/>
    </source>
</evidence>
<keyword evidence="10" id="KW-1185">Reference proteome</keyword>
<keyword evidence="3 6" id="KW-1133">Transmembrane helix</keyword>
<feature type="transmembrane region" description="Helical" evidence="6">
    <location>
        <begin position="449"/>
        <end position="473"/>
    </location>
</feature>
<feature type="region of interest" description="Disordered" evidence="5">
    <location>
        <begin position="103"/>
        <end position="131"/>
    </location>
</feature>
<dbReference type="GO" id="GO:0016020">
    <property type="term" value="C:membrane"/>
    <property type="evidence" value="ECO:0007669"/>
    <property type="project" value="UniProtKB-SubCell"/>
</dbReference>
<feature type="transmembrane region" description="Helical" evidence="6">
    <location>
        <begin position="161"/>
        <end position="179"/>
    </location>
</feature>
<dbReference type="OrthoDB" id="2020542at2759"/>
<dbReference type="Proteomes" id="UP000678499">
    <property type="component" value="Unassembled WGS sequence"/>
</dbReference>